<sequence>MQTLLEIDQNILLFIQEHIRQEWMNGFWTTITHLGDGGMLWIALAVILLIPKKTRRAGIAALIALALGALVTNVAVKNIVERIRPYETVPGLIRLIGEQRDFSFPSGHTCASFAAASAFYRTLPRRWGIAFIVLAALIALSRLYVGVHYPTDVLGGLVIGLIAGWAGWKLSK</sequence>
<dbReference type="InterPro" id="IPR036938">
    <property type="entry name" value="PAP2/HPO_sf"/>
</dbReference>
<dbReference type="PANTHER" id="PTHR14969:SF13">
    <property type="entry name" value="AT30094P"/>
    <property type="match status" value="1"/>
</dbReference>
<dbReference type="InterPro" id="IPR000326">
    <property type="entry name" value="PAP2/HPO"/>
</dbReference>
<keyword evidence="1" id="KW-0812">Transmembrane</keyword>
<keyword evidence="1" id="KW-0472">Membrane</keyword>
<reference evidence="3" key="1">
    <citation type="journal article" date="2021" name="PeerJ">
        <title>Extensive microbial diversity within the chicken gut microbiome revealed by metagenomics and culture.</title>
        <authorList>
            <person name="Gilroy R."/>
            <person name="Ravi A."/>
            <person name="Getino M."/>
            <person name="Pursley I."/>
            <person name="Horton D.L."/>
            <person name="Alikhan N.F."/>
            <person name="Baker D."/>
            <person name="Gharbi K."/>
            <person name="Hall N."/>
            <person name="Watson M."/>
            <person name="Adriaenssens E.M."/>
            <person name="Foster-Nyarko E."/>
            <person name="Jarju S."/>
            <person name="Secka A."/>
            <person name="Antonio M."/>
            <person name="Oren A."/>
            <person name="Chaudhuri R.R."/>
            <person name="La Ragione R."/>
            <person name="Hildebrand F."/>
            <person name="Pallen M.J."/>
        </authorList>
    </citation>
    <scope>NUCLEOTIDE SEQUENCE</scope>
    <source>
        <strain evidence="3">CHK196-3914</strain>
    </source>
</reference>
<evidence type="ECO:0000313" key="3">
    <source>
        <dbReference type="EMBL" id="HIZ75671.1"/>
    </source>
</evidence>
<dbReference type="Proteomes" id="UP000824116">
    <property type="component" value="Unassembled WGS sequence"/>
</dbReference>
<evidence type="ECO:0000259" key="2">
    <source>
        <dbReference type="SMART" id="SM00014"/>
    </source>
</evidence>
<proteinExistence type="predicted"/>
<organism evidence="3 4">
    <name type="scientific">Candidatus Mediterraneibacter stercoravium</name>
    <dbReference type="NCBI Taxonomy" id="2838685"/>
    <lineage>
        <taxon>Bacteria</taxon>
        <taxon>Bacillati</taxon>
        <taxon>Bacillota</taxon>
        <taxon>Clostridia</taxon>
        <taxon>Lachnospirales</taxon>
        <taxon>Lachnospiraceae</taxon>
        <taxon>Mediterraneibacter</taxon>
    </lineage>
</organism>
<dbReference type="AlphaFoldDB" id="A0A9D2GBK4"/>
<comment type="caution">
    <text evidence="3">The sequence shown here is derived from an EMBL/GenBank/DDBJ whole genome shotgun (WGS) entry which is preliminary data.</text>
</comment>
<dbReference type="Pfam" id="PF01569">
    <property type="entry name" value="PAP2"/>
    <property type="match status" value="1"/>
</dbReference>
<accession>A0A9D2GBK4</accession>
<dbReference type="PANTHER" id="PTHR14969">
    <property type="entry name" value="SPHINGOSINE-1-PHOSPHATE PHOSPHOHYDROLASE"/>
    <property type="match status" value="1"/>
</dbReference>
<reference evidence="3" key="2">
    <citation type="submission" date="2021-04" db="EMBL/GenBank/DDBJ databases">
        <authorList>
            <person name="Gilroy R."/>
        </authorList>
    </citation>
    <scope>NUCLEOTIDE SEQUENCE</scope>
    <source>
        <strain evidence="3">CHK196-3914</strain>
    </source>
</reference>
<name>A0A9D2GBK4_9FIRM</name>
<feature type="domain" description="Phosphatidic acid phosphatase type 2/haloperoxidase" evidence="2">
    <location>
        <begin position="57"/>
        <end position="168"/>
    </location>
</feature>
<dbReference type="Gene3D" id="1.20.144.10">
    <property type="entry name" value="Phosphatidic acid phosphatase type 2/haloperoxidase"/>
    <property type="match status" value="2"/>
</dbReference>
<evidence type="ECO:0000313" key="4">
    <source>
        <dbReference type="Proteomes" id="UP000824116"/>
    </source>
</evidence>
<keyword evidence="1" id="KW-1133">Transmembrane helix</keyword>
<feature type="transmembrane region" description="Helical" evidence="1">
    <location>
        <begin position="27"/>
        <end position="50"/>
    </location>
</feature>
<feature type="transmembrane region" description="Helical" evidence="1">
    <location>
        <begin position="153"/>
        <end position="171"/>
    </location>
</feature>
<dbReference type="EMBL" id="DXAY01000251">
    <property type="protein sequence ID" value="HIZ75671.1"/>
    <property type="molecule type" value="Genomic_DNA"/>
</dbReference>
<dbReference type="SUPFAM" id="SSF48317">
    <property type="entry name" value="Acid phosphatase/Vanadium-dependent haloperoxidase"/>
    <property type="match status" value="1"/>
</dbReference>
<evidence type="ECO:0000256" key="1">
    <source>
        <dbReference type="SAM" id="Phobius"/>
    </source>
</evidence>
<protein>
    <submittedName>
        <fullName evidence="3">Phosphatase PAP2 family protein</fullName>
    </submittedName>
</protein>
<feature type="transmembrane region" description="Helical" evidence="1">
    <location>
        <begin position="57"/>
        <end position="76"/>
    </location>
</feature>
<dbReference type="SMART" id="SM00014">
    <property type="entry name" value="acidPPc"/>
    <property type="match status" value="1"/>
</dbReference>
<gene>
    <name evidence="3" type="ORF">H9723_10620</name>
</gene>
<feature type="transmembrane region" description="Helical" evidence="1">
    <location>
        <begin position="127"/>
        <end position="147"/>
    </location>
</feature>